<dbReference type="InterPro" id="IPR027417">
    <property type="entry name" value="P-loop_NTPase"/>
</dbReference>
<organism evidence="5 6">
    <name type="scientific">Diaporthe australafricana</name>
    <dbReference type="NCBI Taxonomy" id="127596"/>
    <lineage>
        <taxon>Eukaryota</taxon>
        <taxon>Fungi</taxon>
        <taxon>Dikarya</taxon>
        <taxon>Ascomycota</taxon>
        <taxon>Pezizomycotina</taxon>
        <taxon>Sordariomycetes</taxon>
        <taxon>Sordariomycetidae</taxon>
        <taxon>Diaporthales</taxon>
        <taxon>Diaporthaceae</taxon>
        <taxon>Diaporthe</taxon>
    </lineage>
</organism>
<evidence type="ECO:0000313" key="5">
    <source>
        <dbReference type="EMBL" id="KAL1861382.1"/>
    </source>
</evidence>
<keyword evidence="1" id="KW-0677">Repeat</keyword>
<protein>
    <recommendedName>
        <fullName evidence="7">NACHT domain-containing protein</fullName>
    </recommendedName>
</protein>
<dbReference type="Gene3D" id="3.40.50.300">
    <property type="entry name" value="P-loop containing nucleotide triphosphate hydrolases"/>
    <property type="match status" value="1"/>
</dbReference>
<name>A0ABR3WGZ9_9PEZI</name>
<comment type="caution">
    <text evidence="5">The sequence shown here is derived from an EMBL/GenBank/DDBJ whole genome shotgun (WGS) entry which is preliminary data.</text>
</comment>
<dbReference type="Pfam" id="PF22939">
    <property type="entry name" value="WHD_GPIID"/>
    <property type="match status" value="1"/>
</dbReference>
<accession>A0ABR3WGZ9</accession>
<dbReference type="Pfam" id="PF24883">
    <property type="entry name" value="NPHP3_N"/>
    <property type="match status" value="1"/>
</dbReference>
<proteinExistence type="predicted"/>
<dbReference type="Proteomes" id="UP001583177">
    <property type="component" value="Unassembled WGS sequence"/>
</dbReference>
<feature type="domain" description="DUF7708" evidence="3">
    <location>
        <begin position="94"/>
        <end position="191"/>
    </location>
</feature>
<evidence type="ECO:0008006" key="7">
    <source>
        <dbReference type="Google" id="ProtNLM"/>
    </source>
</evidence>
<reference evidence="5 6" key="1">
    <citation type="journal article" date="2024" name="IMA Fungus">
        <title>IMA Genome - F19 : A genome assembly and annotation guide to empower mycologists, including annotated draft genome sequences of Ceratocystis pirilliformis, Diaporthe australafricana, Fusarium ophioides, Paecilomyces lecythidis, and Sporothrix stenoceras.</title>
        <authorList>
            <person name="Aylward J."/>
            <person name="Wilson A.M."/>
            <person name="Visagie C.M."/>
            <person name="Spraker J."/>
            <person name="Barnes I."/>
            <person name="Buitendag C."/>
            <person name="Ceriani C."/>
            <person name="Del Mar Angel L."/>
            <person name="du Plessis D."/>
            <person name="Fuchs T."/>
            <person name="Gasser K."/>
            <person name="Kramer D."/>
            <person name="Li W."/>
            <person name="Munsamy K."/>
            <person name="Piso A."/>
            <person name="Price J.L."/>
            <person name="Sonnekus B."/>
            <person name="Thomas C."/>
            <person name="van der Nest A."/>
            <person name="van Dijk A."/>
            <person name="van Heerden A."/>
            <person name="van Vuuren N."/>
            <person name="Yilmaz N."/>
            <person name="Duong T.A."/>
            <person name="van der Merwe N.A."/>
            <person name="Wingfield M.J."/>
            <person name="Wingfield B.D."/>
        </authorList>
    </citation>
    <scope>NUCLEOTIDE SEQUENCE [LARGE SCALE GENOMIC DNA]</scope>
    <source>
        <strain evidence="5 6">CMW 18300</strain>
    </source>
</reference>
<dbReference type="Pfam" id="PF24809">
    <property type="entry name" value="DUF7708"/>
    <property type="match status" value="1"/>
</dbReference>
<evidence type="ECO:0000256" key="1">
    <source>
        <dbReference type="ARBA" id="ARBA00022737"/>
    </source>
</evidence>
<dbReference type="EMBL" id="JAWRVE010000087">
    <property type="protein sequence ID" value="KAL1861382.1"/>
    <property type="molecule type" value="Genomic_DNA"/>
</dbReference>
<feature type="domain" description="Nephrocystin 3-like N-terminal" evidence="4">
    <location>
        <begin position="245"/>
        <end position="414"/>
    </location>
</feature>
<evidence type="ECO:0000313" key="6">
    <source>
        <dbReference type="Proteomes" id="UP001583177"/>
    </source>
</evidence>
<dbReference type="InterPro" id="IPR056125">
    <property type="entry name" value="DUF7708"/>
</dbReference>
<dbReference type="PANTHER" id="PTHR10039:SF14">
    <property type="entry name" value="NACHT DOMAIN-CONTAINING PROTEIN"/>
    <property type="match status" value="1"/>
</dbReference>
<evidence type="ECO:0000259" key="2">
    <source>
        <dbReference type="Pfam" id="PF22939"/>
    </source>
</evidence>
<sequence>MSTPADASAFQTALDQFKNGLDYAKKESFSLVKFDDLLREISDIQARLLRQRRGKNLARLRPFLEAVDQLGKVVEVFGNSSELVAFVWVSSSWSNAFQDLIDMYEKIGESLPQLLQTERLFHEDTAMRRVLAFMYKDILEFHRIAMKYFKQPMLKQLFQATWKTYKTRFDPLISNIHDHGMLVQNQATLAQIEEFRRERQTDCQQHEARKLRELYTWLRSPNHDQASGAENDQYEYARVRNETPGSGSWLLSKQAFNEWMDLAFPAIPPLLWINGVPGAGKSVLTSFIVEQVRLLSPAPTLLFFYCKTGDNSRNDFVSIARNFLSELLRCHQDTLSPLFYDKFSKSSEAVLSTVQDIEELLRVSLLNCAKVYIVIDGIDECGRDERKRISSWFRDVVENLEPPHLDRVRCLFVSQDDGIARKDFDGITTLKIQPADMENDIEQYSLHEAAQIQSMFQLSDDLRANMVSKMRKAADVEEIEDELQDERLPKQLGDVYDRIMLRLFEKASSKEREASRVIFRWLLHAKRPLRWHEIQAAQAINLNKQCVDWERRRFRVELKDLCGSLVALSKDGSVDFVHSTARL</sequence>
<keyword evidence="6" id="KW-1185">Reference proteome</keyword>
<dbReference type="InterPro" id="IPR054471">
    <property type="entry name" value="GPIID_WHD"/>
</dbReference>
<dbReference type="PANTHER" id="PTHR10039">
    <property type="entry name" value="AMELOGENIN"/>
    <property type="match status" value="1"/>
</dbReference>
<dbReference type="InterPro" id="IPR056884">
    <property type="entry name" value="NPHP3-like_N"/>
</dbReference>
<feature type="domain" description="GPI inositol-deacylase winged helix" evidence="2">
    <location>
        <begin position="508"/>
        <end position="582"/>
    </location>
</feature>
<evidence type="ECO:0000259" key="3">
    <source>
        <dbReference type="Pfam" id="PF24809"/>
    </source>
</evidence>
<gene>
    <name evidence="5" type="ORF">Daus18300_008913</name>
</gene>
<evidence type="ECO:0000259" key="4">
    <source>
        <dbReference type="Pfam" id="PF24883"/>
    </source>
</evidence>
<dbReference type="SUPFAM" id="SSF52540">
    <property type="entry name" value="P-loop containing nucleoside triphosphate hydrolases"/>
    <property type="match status" value="1"/>
</dbReference>